<dbReference type="CDD" id="cd07957">
    <property type="entry name" value="Anticodon_Ia_Met"/>
    <property type="match status" value="1"/>
</dbReference>
<dbReference type="GO" id="GO:0004825">
    <property type="term" value="F:methionine-tRNA ligase activity"/>
    <property type="evidence" value="ECO:0007669"/>
    <property type="project" value="UniProtKB-EC"/>
</dbReference>
<dbReference type="InterPro" id="IPR014729">
    <property type="entry name" value="Rossmann-like_a/b/a_fold"/>
</dbReference>
<evidence type="ECO:0000256" key="12">
    <source>
        <dbReference type="ARBA" id="ARBA00030904"/>
    </source>
</evidence>
<gene>
    <name evidence="18" type="ORF">A3770_03p24160</name>
</gene>
<keyword evidence="5 14" id="KW-0820">tRNA-binding</keyword>
<dbReference type="GO" id="GO:0009791">
    <property type="term" value="P:post-embryonic development"/>
    <property type="evidence" value="ECO:0007669"/>
    <property type="project" value="UniProtKB-ARBA"/>
</dbReference>
<evidence type="ECO:0000259" key="17">
    <source>
        <dbReference type="PROSITE" id="PS50886"/>
    </source>
</evidence>
<dbReference type="PRINTS" id="PR01041">
    <property type="entry name" value="TRNASYNTHMET"/>
</dbReference>
<evidence type="ECO:0000256" key="13">
    <source>
        <dbReference type="ARBA" id="ARBA00047364"/>
    </source>
</evidence>
<comment type="catalytic activity">
    <reaction evidence="13">
        <text>tRNA(Met) + L-methionine + ATP = L-methionyl-tRNA(Met) + AMP + diphosphate</text>
        <dbReference type="Rhea" id="RHEA:13481"/>
        <dbReference type="Rhea" id="RHEA-COMP:9667"/>
        <dbReference type="Rhea" id="RHEA-COMP:9698"/>
        <dbReference type="ChEBI" id="CHEBI:30616"/>
        <dbReference type="ChEBI" id="CHEBI:33019"/>
        <dbReference type="ChEBI" id="CHEBI:57844"/>
        <dbReference type="ChEBI" id="CHEBI:78442"/>
        <dbReference type="ChEBI" id="CHEBI:78530"/>
        <dbReference type="ChEBI" id="CHEBI:456215"/>
        <dbReference type="EC" id="6.1.1.10"/>
    </reaction>
</comment>
<dbReference type="Gene3D" id="2.40.50.140">
    <property type="entry name" value="Nucleic acid-binding proteins"/>
    <property type="match status" value="1"/>
</dbReference>
<dbReference type="Pfam" id="PF09334">
    <property type="entry name" value="tRNA-synt_1g"/>
    <property type="match status" value="1"/>
</dbReference>
<organism evidence="18 19">
    <name type="scientific">Chloropicon primus</name>
    <dbReference type="NCBI Taxonomy" id="1764295"/>
    <lineage>
        <taxon>Eukaryota</taxon>
        <taxon>Viridiplantae</taxon>
        <taxon>Chlorophyta</taxon>
        <taxon>Chloropicophyceae</taxon>
        <taxon>Chloropicales</taxon>
        <taxon>Chloropicaceae</taxon>
        <taxon>Chloropicon</taxon>
    </lineage>
</organism>
<feature type="compositionally biased region" description="Basic and acidic residues" evidence="16">
    <location>
        <begin position="762"/>
        <end position="777"/>
    </location>
</feature>
<dbReference type="FunFam" id="2.20.28.20:FF:000001">
    <property type="entry name" value="Methionine--tRNA ligase"/>
    <property type="match status" value="1"/>
</dbReference>
<evidence type="ECO:0000256" key="7">
    <source>
        <dbReference type="ARBA" id="ARBA00022741"/>
    </source>
</evidence>
<dbReference type="InterPro" id="IPR012340">
    <property type="entry name" value="NA-bd_OB-fold"/>
</dbReference>
<evidence type="ECO:0000256" key="5">
    <source>
        <dbReference type="ARBA" id="ARBA00022555"/>
    </source>
</evidence>
<evidence type="ECO:0000256" key="14">
    <source>
        <dbReference type="PROSITE-ProRule" id="PRU00209"/>
    </source>
</evidence>
<dbReference type="Proteomes" id="UP000316726">
    <property type="component" value="Chromosome 3"/>
</dbReference>
<evidence type="ECO:0000256" key="6">
    <source>
        <dbReference type="ARBA" id="ARBA00022598"/>
    </source>
</evidence>
<dbReference type="InterPro" id="IPR014758">
    <property type="entry name" value="Met-tRNA_synth"/>
</dbReference>
<name>A0A5B8MGT6_9CHLO</name>
<dbReference type="GO" id="GO:0048608">
    <property type="term" value="P:reproductive structure development"/>
    <property type="evidence" value="ECO:0007669"/>
    <property type="project" value="UniProtKB-ARBA"/>
</dbReference>
<dbReference type="InterPro" id="IPR023458">
    <property type="entry name" value="Met-tRNA_ligase_1"/>
</dbReference>
<evidence type="ECO:0000256" key="15">
    <source>
        <dbReference type="RuleBase" id="RU363039"/>
    </source>
</evidence>
<keyword evidence="11 15" id="KW-0030">Aminoacyl-tRNA synthetase</keyword>
<comment type="subcellular location">
    <subcellularLocation>
        <location evidence="1">Cytoplasm</location>
    </subcellularLocation>
</comment>
<feature type="region of interest" description="Disordered" evidence="16">
    <location>
        <begin position="762"/>
        <end position="800"/>
    </location>
</feature>
<dbReference type="SUPFAM" id="SSF50249">
    <property type="entry name" value="Nucleic acid-binding proteins"/>
    <property type="match status" value="1"/>
</dbReference>
<dbReference type="STRING" id="1764295.A0A5B8MGT6"/>
<dbReference type="Pfam" id="PF19303">
    <property type="entry name" value="Anticodon_3"/>
    <property type="match status" value="1"/>
</dbReference>
<evidence type="ECO:0000256" key="4">
    <source>
        <dbReference type="ARBA" id="ARBA00022490"/>
    </source>
</evidence>
<evidence type="ECO:0000256" key="1">
    <source>
        <dbReference type="ARBA" id="ARBA00004496"/>
    </source>
</evidence>
<dbReference type="PANTHER" id="PTHR45765">
    <property type="entry name" value="METHIONINE--TRNA LIGASE"/>
    <property type="match status" value="1"/>
</dbReference>
<dbReference type="FunFam" id="2.40.50.140:FF:000047">
    <property type="entry name" value="tyrosine--tRNA ligase, cytoplasmic isoform X2"/>
    <property type="match status" value="1"/>
</dbReference>
<dbReference type="InterPro" id="IPR009080">
    <property type="entry name" value="tRNAsynth_Ia_anticodon-bd"/>
</dbReference>
<dbReference type="NCBIfam" id="TIGR00398">
    <property type="entry name" value="metG"/>
    <property type="match status" value="1"/>
</dbReference>
<protein>
    <recommendedName>
        <fullName evidence="3">methionine--tRNA ligase</fullName>
        <ecNumber evidence="3">6.1.1.10</ecNumber>
    </recommendedName>
    <alternativeName>
        <fullName evidence="12">Methionyl-tRNA synthetase</fullName>
    </alternativeName>
</protein>
<dbReference type="InterPro" id="IPR041872">
    <property type="entry name" value="Anticodon_Met"/>
</dbReference>
<keyword evidence="7 15" id="KW-0547">Nucleotide-binding</keyword>
<dbReference type="OrthoDB" id="5844513at2759"/>
<dbReference type="EC" id="6.1.1.10" evidence="3"/>
<dbReference type="HAMAP" id="MF_00098">
    <property type="entry name" value="Met_tRNA_synth_type1"/>
    <property type="match status" value="1"/>
</dbReference>
<dbReference type="SUPFAM" id="SSF57770">
    <property type="entry name" value="Methionyl-tRNA synthetase (MetRS), Zn-domain"/>
    <property type="match status" value="1"/>
</dbReference>
<evidence type="ECO:0000256" key="2">
    <source>
        <dbReference type="ARBA" id="ARBA00005594"/>
    </source>
</evidence>
<dbReference type="Gene3D" id="3.40.50.620">
    <property type="entry name" value="HUPs"/>
    <property type="match status" value="1"/>
</dbReference>
<dbReference type="PROSITE" id="PS50886">
    <property type="entry name" value="TRBD"/>
    <property type="match status" value="1"/>
</dbReference>
<reference evidence="18 19" key="1">
    <citation type="submission" date="2018-07" db="EMBL/GenBank/DDBJ databases">
        <title>The complete nuclear genome of the prasinophyte Chloropicon primus (CCMP1205).</title>
        <authorList>
            <person name="Pombert J.-F."/>
            <person name="Otis C."/>
            <person name="Turmel M."/>
            <person name="Lemieux C."/>
        </authorList>
    </citation>
    <scope>NUCLEOTIDE SEQUENCE [LARGE SCALE GENOMIC DNA]</scope>
    <source>
        <strain evidence="18 19">CCMP1205</strain>
    </source>
</reference>
<dbReference type="GO" id="GO:0000049">
    <property type="term" value="F:tRNA binding"/>
    <property type="evidence" value="ECO:0007669"/>
    <property type="project" value="UniProtKB-UniRule"/>
</dbReference>
<keyword evidence="8 15" id="KW-0067">ATP-binding</keyword>
<evidence type="ECO:0000313" key="18">
    <source>
        <dbReference type="EMBL" id="QDZ19898.1"/>
    </source>
</evidence>
<dbReference type="NCBIfam" id="NF001100">
    <property type="entry name" value="PRK00133.1"/>
    <property type="match status" value="1"/>
</dbReference>
<evidence type="ECO:0000256" key="16">
    <source>
        <dbReference type="SAM" id="MobiDB-lite"/>
    </source>
</evidence>
<dbReference type="GO" id="GO:0017101">
    <property type="term" value="C:aminoacyl-tRNA synthetase multienzyme complex"/>
    <property type="evidence" value="ECO:0007669"/>
    <property type="project" value="TreeGrafter"/>
</dbReference>
<dbReference type="InterPro" id="IPR015413">
    <property type="entry name" value="Methionyl/Leucyl_tRNA_Synth"/>
</dbReference>
<evidence type="ECO:0000256" key="3">
    <source>
        <dbReference type="ARBA" id="ARBA00012838"/>
    </source>
</evidence>
<comment type="similarity">
    <text evidence="2 15">Belongs to the class-I aminoacyl-tRNA synthetase family.</text>
</comment>
<dbReference type="PANTHER" id="PTHR45765:SF1">
    <property type="entry name" value="METHIONINE--TRNA LIGASE, CYTOPLASMIC"/>
    <property type="match status" value="1"/>
</dbReference>
<proteinExistence type="inferred from homology"/>
<dbReference type="InterPro" id="IPR002547">
    <property type="entry name" value="tRNA-bd_dom"/>
</dbReference>
<keyword evidence="19" id="KW-1185">Reference proteome</keyword>
<dbReference type="CDD" id="cd02799">
    <property type="entry name" value="tRNA_bind_EMAP-II_like"/>
    <property type="match status" value="1"/>
</dbReference>
<keyword evidence="10 15" id="KW-0648">Protein biosynthesis</keyword>
<dbReference type="EMBL" id="CP031036">
    <property type="protein sequence ID" value="QDZ19898.1"/>
    <property type="molecule type" value="Genomic_DNA"/>
</dbReference>
<dbReference type="AlphaFoldDB" id="A0A5B8MGT6"/>
<dbReference type="Gene3D" id="1.10.730.10">
    <property type="entry name" value="Isoleucyl-tRNA Synthetase, Domain 1"/>
    <property type="match status" value="1"/>
</dbReference>
<dbReference type="Gene3D" id="2.20.28.20">
    <property type="entry name" value="Methionyl-tRNA synthetase, Zn-domain"/>
    <property type="match status" value="1"/>
</dbReference>
<keyword evidence="9 14" id="KW-0694">RNA-binding</keyword>
<dbReference type="InterPro" id="IPR029038">
    <property type="entry name" value="MetRS_Zn"/>
</dbReference>
<accession>A0A5B8MGT6</accession>
<evidence type="ECO:0000256" key="8">
    <source>
        <dbReference type="ARBA" id="ARBA00022840"/>
    </source>
</evidence>
<keyword evidence="4" id="KW-0963">Cytoplasm</keyword>
<dbReference type="CDD" id="cd00814">
    <property type="entry name" value="MetRS_core"/>
    <property type="match status" value="1"/>
</dbReference>
<evidence type="ECO:0000256" key="11">
    <source>
        <dbReference type="ARBA" id="ARBA00023146"/>
    </source>
</evidence>
<dbReference type="SUPFAM" id="SSF47323">
    <property type="entry name" value="Anticodon-binding domain of a subclass of class I aminoacyl-tRNA synthetases"/>
    <property type="match status" value="1"/>
</dbReference>
<sequence>MATRLTIGDARSEEGLLKIARALKDGTYLNGTREPSRDDVVVYSHVCLAEARDLLKGKDEADNFFGWYRSVESLLGGKFDGEFEGVTILPREPLPPAPRRVAGAGDFARIVEPGTDEGEAWPPLPSETTRNVLITSALPYVNNEPHLGNIIGCVLSADVYARFCRARGYNTLFVCGTDEYGTATETKAFQEKMTCQEICDKYHALHSKIYKWFGILFDEFGRTSTNRQTRVAQEIFNQVHSNGKIHEESMEQLYSEALGRFLADRLVEGTCPKCGYEDARGDQCDNCGSLLSTTELIKPRCKLTGTEPKMETTNHLFLNLTEVEQRLQDWIDWRGKGKGEESESQKKKSGMWSANCQRVTDTWMKEGLRPRCITRDLKWGTPVPLEGFTNKVFYVWFDAPIGYISITASLFAKRMQNQKHGAPTTIGEGENDDEESCYGENAAWRQWWQAGDSEQATNGSKKPKVELIQFMGKDNIPFHTIMFPSTLIGTSKTPEENPWTLMKSISVTEYLTYEGDKFSKSRSRGVFGSDAEATGIPADVWRYSLLSSRPEASDADFKWQDLANRCNGELLANLGNFVNRTLSFAHARFNGHFPSLEDMWGPDAAEQKKDSDPAENKYDDELGEAVQPLVKKYIEAMEKMQMREAIRLILACSKAGNQFFQEKEPWVLMKDESTRCLCARVIASCVGLVRIVACLMQPFMPTTTARILKQMKLPQTSYAIDAQLLLGARYPSRLVPLNTHIDKPEVLFEAISEDKMKEMKEKFAGAESKDGDAAAKKKADKKKKAAEKKAAGKPKPPTNTNIDVSRLDLVVGRLAKVWRHPNADSLYVEEIDLGEAKGGVRQVVSGLVGKIPLEEKVGSHVVVVANMKPSKMRGESSQAMVLAAFDKNDASKVELVMPPEGSKAGDKVFANGFDGEADEQLNPKKKVFDQVQPNFSTSDACVVTYSGVALQTSSGNCTVQTLKGAGVK</sequence>
<evidence type="ECO:0000256" key="10">
    <source>
        <dbReference type="ARBA" id="ARBA00022917"/>
    </source>
</evidence>
<evidence type="ECO:0000256" key="9">
    <source>
        <dbReference type="ARBA" id="ARBA00022884"/>
    </source>
</evidence>
<dbReference type="InterPro" id="IPR033911">
    <property type="entry name" value="MetRS_core"/>
</dbReference>
<dbReference type="GO" id="GO:0006431">
    <property type="term" value="P:methionyl-tRNA aminoacylation"/>
    <property type="evidence" value="ECO:0007669"/>
    <property type="project" value="InterPro"/>
</dbReference>
<feature type="domain" description="TRNA-binding" evidence="17">
    <location>
        <begin position="803"/>
        <end position="909"/>
    </location>
</feature>
<dbReference type="GO" id="GO:0005829">
    <property type="term" value="C:cytosol"/>
    <property type="evidence" value="ECO:0007669"/>
    <property type="project" value="TreeGrafter"/>
</dbReference>
<dbReference type="InterPro" id="IPR001412">
    <property type="entry name" value="aa-tRNA-synth_I_CS"/>
</dbReference>
<dbReference type="GO" id="GO:0005524">
    <property type="term" value="F:ATP binding"/>
    <property type="evidence" value="ECO:0007669"/>
    <property type="project" value="UniProtKB-KW"/>
</dbReference>
<keyword evidence="6 15" id="KW-0436">Ligase</keyword>
<dbReference type="Pfam" id="PF01588">
    <property type="entry name" value="tRNA_bind"/>
    <property type="match status" value="1"/>
</dbReference>
<dbReference type="SUPFAM" id="SSF52374">
    <property type="entry name" value="Nucleotidylyl transferase"/>
    <property type="match status" value="1"/>
</dbReference>
<evidence type="ECO:0000313" key="19">
    <source>
        <dbReference type="Proteomes" id="UP000316726"/>
    </source>
</evidence>
<dbReference type="PROSITE" id="PS00178">
    <property type="entry name" value="AA_TRNA_LIGASE_I"/>
    <property type="match status" value="1"/>
</dbReference>